<comment type="caution">
    <text evidence="1">The sequence shown here is derived from an EMBL/GenBank/DDBJ whole genome shotgun (WGS) entry which is preliminary data.</text>
</comment>
<dbReference type="AlphaFoldDB" id="A0A918T010"/>
<sequence>MDAEGISDLGSWEVRHLLPAPKGAEGSRPARRSVPDATASGFQGADAVLVGLEAALERFAEFTGARGEKYPVIVRLRENAWEEFTPLTTPVAPFVRQTLDGAFAGICLKWTSER</sequence>
<protein>
    <submittedName>
        <fullName evidence="1">Uncharacterized protein</fullName>
    </submittedName>
</protein>
<gene>
    <name evidence="1" type="ORF">GCM10010305_18650</name>
</gene>
<reference evidence="1" key="2">
    <citation type="submission" date="2020-09" db="EMBL/GenBank/DDBJ databases">
        <authorList>
            <person name="Sun Q."/>
            <person name="Ohkuma M."/>
        </authorList>
    </citation>
    <scope>NUCLEOTIDE SEQUENCE</scope>
    <source>
        <strain evidence="1">JCM 4518</strain>
    </source>
</reference>
<evidence type="ECO:0000313" key="1">
    <source>
        <dbReference type="EMBL" id="GHA76155.1"/>
    </source>
</evidence>
<dbReference type="EMBL" id="BMUL01000004">
    <property type="protein sequence ID" value="GHA76155.1"/>
    <property type="molecule type" value="Genomic_DNA"/>
</dbReference>
<proteinExistence type="predicted"/>
<organism evidence="1 2">
    <name type="scientific">Streptomyces termitum</name>
    <dbReference type="NCBI Taxonomy" id="67368"/>
    <lineage>
        <taxon>Bacteria</taxon>
        <taxon>Bacillati</taxon>
        <taxon>Actinomycetota</taxon>
        <taxon>Actinomycetes</taxon>
        <taxon>Kitasatosporales</taxon>
        <taxon>Streptomycetaceae</taxon>
        <taxon>Streptomyces</taxon>
    </lineage>
</organism>
<evidence type="ECO:0000313" key="2">
    <source>
        <dbReference type="Proteomes" id="UP000644020"/>
    </source>
</evidence>
<accession>A0A918T010</accession>
<name>A0A918T010_9ACTN</name>
<keyword evidence="2" id="KW-1185">Reference proteome</keyword>
<dbReference type="Proteomes" id="UP000644020">
    <property type="component" value="Unassembled WGS sequence"/>
</dbReference>
<reference evidence="1" key="1">
    <citation type="journal article" date="2014" name="Int. J. Syst. Evol. Microbiol.">
        <title>Complete genome sequence of Corynebacterium casei LMG S-19264T (=DSM 44701T), isolated from a smear-ripened cheese.</title>
        <authorList>
            <consortium name="US DOE Joint Genome Institute (JGI-PGF)"/>
            <person name="Walter F."/>
            <person name="Albersmeier A."/>
            <person name="Kalinowski J."/>
            <person name="Ruckert C."/>
        </authorList>
    </citation>
    <scope>NUCLEOTIDE SEQUENCE</scope>
    <source>
        <strain evidence="1">JCM 4518</strain>
    </source>
</reference>